<dbReference type="InterPro" id="IPR012340">
    <property type="entry name" value="NA-bd_OB-fold"/>
</dbReference>
<keyword evidence="1" id="KW-0812">Transmembrane</keyword>
<dbReference type="CDD" id="cd04458">
    <property type="entry name" value="CSP_CDS"/>
    <property type="match status" value="1"/>
</dbReference>
<dbReference type="Gene3D" id="2.40.50.140">
    <property type="entry name" value="Nucleic acid-binding proteins"/>
    <property type="match status" value="1"/>
</dbReference>
<protein>
    <submittedName>
        <fullName evidence="3">Cold shock domain-containing protein</fullName>
    </submittedName>
</protein>
<feature type="domain" description="CSD" evidence="2">
    <location>
        <begin position="3"/>
        <end position="66"/>
    </location>
</feature>
<evidence type="ECO:0000313" key="4">
    <source>
        <dbReference type="Proteomes" id="UP000638014"/>
    </source>
</evidence>
<keyword evidence="1" id="KW-0472">Membrane</keyword>
<evidence type="ECO:0000313" key="3">
    <source>
        <dbReference type="EMBL" id="MBD1389452.1"/>
    </source>
</evidence>
<gene>
    <name evidence="3" type="ORF">IC617_08435</name>
</gene>
<dbReference type="Proteomes" id="UP000638014">
    <property type="component" value="Unassembled WGS sequence"/>
</dbReference>
<dbReference type="Pfam" id="PF00313">
    <property type="entry name" value="CSD"/>
    <property type="match status" value="1"/>
</dbReference>
<dbReference type="InterPro" id="IPR011129">
    <property type="entry name" value="CSD"/>
</dbReference>
<evidence type="ECO:0000256" key="1">
    <source>
        <dbReference type="SAM" id="Phobius"/>
    </source>
</evidence>
<dbReference type="SMART" id="SM00357">
    <property type="entry name" value="CSP"/>
    <property type="match status" value="1"/>
</dbReference>
<sequence>MTQLTGTVRRIWHDRGYGFISVNGQDQDVFFHQHQCGFFGSLHPSELVKFIVRKSRKGLEAVDVQRVSLAGRERVIVPLKEFVMTRSETPRYGEVAKRTAWQSGWYRDPQQARDELKAKAEELGYNAVLNLTCQRKPKHVGGNYFITVHQFTGDLAVVGQRQWVSKVRAAICRKACEPAEPVAEVNTASVEGASPSAITAICCVAFVGMAVVAALAGA</sequence>
<reference evidence="3" key="1">
    <citation type="submission" date="2020-09" db="EMBL/GenBank/DDBJ databases">
        <title>A novel bacterium of genus Neiella, isolated from South China Sea.</title>
        <authorList>
            <person name="Huang H."/>
            <person name="Mo K."/>
            <person name="Hu Y."/>
        </authorList>
    </citation>
    <scope>NUCLEOTIDE SEQUENCE</scope>
    <source>
        <strain evidence="3">HB171785</strain>
    </source>
</reference>
<dbReference type="EMBL" id="JACXAF010000009">
    <property type="protein sequence ID" value="MBD1389452.1"/>
    <property type="molecule type" value="Genomic_DNA"/>
</dbReference>
<dbReference type="SUPFAM" id="SSF50249">
    <property type="entry name" value="Nucleic acid-binding proteins"/>
    <property type="match status" value="1"/>
</dbReference>
<proteinExistence type="predicted"/>
<comment type="caution">
    <text evidence="3">The sequence shown here is derived from an EMBL/GenBank/DDBJ whole genome shotgun (WGS) entry which is preliminary data.</text>
</comment>
<dbReference type="AlphaFoldDB" id="A0A8J6QU50"/>
<accession>A0A8J6QU50</accession>
<keyword evidence="1" id="KW-1133">Transmembrane helix</keyword>
<dbReference type="GO" id="GO:0005829">
    <property type="term" value="C:cytosol"/>
    <property type="evidence" value="ECO:0007669"/>
    <property type="project" value="UniProtKB-ARBA"/>
</dbReference>
<name>A0A8J6QU50_9GAMM</name>
<evidence type="ECO:0000259" key="2">
    <source>
        <dbReference type="PROSITE" id="PS51857"/>
    </source>
</evidence>
<dbReference type="InterPro" id="IPR002059">
    <property type="entry name" value="CSP_DNA-bd"/>
</dbReference>
<dbReference type="RefSeq" id="WP_191144559.1">
    <property type="nucleotide sequence ID" value="NZ_JACXAF010000009.1"/>
</dbReference>
<keyword evidence="4" id="KW-1185">Reference proteome</keyword>
<organism evidence="3 4">
    <name type="scientific">Neiella litorisoli</name>
    <dbReference type="NCBI Taxonomy" id="2771431"/>
    <lineage>
        <taxon>Bacteria</taxon>
        <taxon>Pseudomonadati</taxon>
        <taxon>Pseudomonadota</taxon>
        <taxon>Gammaproteobacteria</taxon>
        <taxon>Alteromonadales</taxon>
        <taxon>Echinimonadaceae</taxon>
        <taxon>Neiella</taxon>
    </lineage>
</organism>
<feature type="transmembrane region" description="Helical" evidence="1">
    <location>
        <begin position="197"/>
        <end position="216"/>
    </location>
</feature>
<dbReference type="PROSITE" id="PS51857">
    <property type="entry name" value="CSD_2"/>
    <property type="match status" value="1"/>
</dbReference>
<dbReference type="GO" id="GO:0003676">
    <property type="term" value="F:nucleic acid binding"/>
    <property type="evidence" value="ECO:0007669"/>
    <property type="project" value="InterPro"/>
</dbReference>